<evidence type="ECO:0000313" key="5">
    <source>
        <dbReference type="Proteomes" id="UP000198211"/>
    </source>
</evidence>
<dbReference type="OrthoDB" id="126482at2759"/>
<feature type="compositionally biased region" description="Low complexity" evidence="2">
    <location>
        <begin position="11"/>
        <end position="41"/>
    </location>
</feature>
<dbReference type="PANTHER" id="PTHR46108:SF4">
    <property type="entry name" value="BLUE CHEESE"/>
    <property type="match status" value="1"/>
</dbReference>
<dbReference type="InterPro" id="IPR051944">
    <property type="entry name" value="BEACH_domain_protein"/>
</dbReference>
<feature type="region of interest" description="Disordered" evidence="2">
    <location>
        <begin position="1"/>
        <end position="41"/>
    </location>
</feature>
<evidence type="ECO:0000256" key="3">
    <source>
        <dbReference type="SAM" id="Phobius"/>
    </source>
</evidence>
<protein>
    <submittedName>
        <fullName evidence="4">Uncharacterized protein</fullName>
    </submittedName>
</protein>
<evidence type="ECO:0000313" key="4">
    <source>
        <dbReference type="EMBL" id="OWZ24500.1"/>
    </source>
</evidence>
<evidence type="ECO:0000256" key="2">
    <source>
        <dbReference type="SAM" id="MobiDB-lite"/>
    </source>
</evidence>
<dbReference type="PANTHER" id="PTHR46108">
    <property type="entry name" value="BLUE CHEESE"/>
    <property type="match status" value="1"/>
</dbReference>
<keyword evidence="3" id="KW-0472">Membrane</keyword>
<organism evidence="4 5">
    <name type="scientific">Phytophthora megakarya</name>
    <dbReference type="NCBI Taxonomy" id="4795"/>
    <lineage>
        <taxon>Eukaryota</taxon>
        <taxon>Sar</taxon>
        <taxon>Stramenopiles</taxon>
        <taxon>Oomycota</taxon>
        <taxon>Peronosporomycetes</taxon>
        <taxon>Peronosporales</taxon>
        <taxon>Peronosporaceae</taxon>
        <taxon>Phytophthora</taxon>
    </lineage>
</organism>
<sequence>MKRALHRPGRSPSAASSPDSQTHTSPSAQSPRRAASASAKTLAASNGSEFAEKRPAAVIEAVHSQVVTFATSALAAEREYALRCLCDALVPDSQPSDTSESGTKLLNERDTNTLVTVSAQRLRGYFSRALELFNAGRLDGNLHTTFLLATESEERAHVMQMLLLLKTVLVVGDNVQALLLVGERIPSTFVKVVKALHDGAEQDSGDMVTVILDVLAMLVTSPEVVQELNESSTLHRIFHLAFADEAVQMGVLKVMETLIQNLQPTKWRWMVKQLYEEHCLLELIDHANGTGVLAKAVLITALSLRGALTAGLPDLHKQMHTNRQRHKIFTLFVQLFESRQDANCVIDPLSSEAHRQGDQALADAVAELCLSGSETPLLRGSIYQNKAFKLAIDAGTPVAGQSFFNPEAFGLLLDILEYMHRSTKAEKEQQNDSRCDVLENDREQLECRYLQILCKIIMAYRFDYEFVSNTNVIVRAIEQLNEYSEMAQHTVLSVLSAISIETRVIPYAELAAVNLFVRKDGFQSHSIHALLAFIANLLRFDQAYHEVLRSVGLMDTLVALFLDQTNAVCTGAGSTHIRVEYPTNTQPNDEQCNPTSADEKPIVSLLKSHCRQRVRRRDLCRNAISQADYLVLIDIMKLFADGVDTNIADVDQRYFERTLCRLQILECVCILIGDATFQQEALALWTSIVRLSLILQVDDANLRNVVNCITQAVRYVTLAIYFPKDGDAALGFPGNVVVLQESLTYIELLLRPKSVCTNIASQYATKIACINEVLMRDRLFGAFLDCDIILSLLGVLCAVARQWEINPDSRRGNDASISCSAIMLSLQSIFSIVTTNDDAEQLFCWCVVLLFLVTHPCIFFLLTDLLLF</sequence>
<dbReference type="Proteomes" id="UP000198211">
    <property type="component" value="Unassembled WGS sequence"/>
</dbReference>
<keyword evidence="3" id="KW-1133">Transmembrane helix</keyword>
<dbReference type="EMBL" id="NBNE01000011">
    <property type="protein sequence ID" value="OWZ24500.1"/>
    <property type="molecule type" value="Genomic_DNA"/>
</dbReference>
<name>A0A225X5H1_9STRA</name>
<evidence type="ECO:0000256" key="1">
    <source>
        <dbReference type="ARBA" id="ARBA00022574"/>
    </source>
</evidence>
<keyword evidence="3" id="KW-0812">Transmembrane</keyword>
<accession>A0A225X5H1</accession>
<comment type="caution">
    <text evidence="4">The sequence shown here is derived from an EMBL/GenBank/DDBJ whole genome shotgun (WGS) entry which is preliminary data.</text>
</comment>
<feature type="transmembrane region" description="Helical" evidence="3">
    <location>
        <begin position="782"/>
        <end position="803"/>
    </location>
</feature>
<keyword evidence="1" id="KW-0853">WD repeat</keyword>
<dbReference type="AlphaFoldDB" id="A0A225X5H1"/>
<feature type="transmembrane region" description="Helical" evidence="3">
    <location>
        <begin position="842"/>
        <end position="862"/>
    </location>
</feature>
<keyword evidence="5" id="KW-1185">Reference proteome</keyword>
<gene>
    <name evidence="4" type="ORF">PHMEG_000453</name>
</gene>
<reference evidence="5" key="1">
    <citation type="submission" date="2017-03" db="EMBL/GenBank/DDBJ databases">
        <title>Phytopthora megakarya and P. palmivora, two closely related causual agents of cacao black pod achieved similar genome size and gene model numbers by different mechanisms.</title>
        <authorList>
            <person name="Ali S."/>
            <person name="Shao J."/>
            <person name="Larry D.J."/>
            <person name="Kronmiller B."/>
            <person name="Shen D."/>
            <person name="Strem M.D."/>
            <person name="Melnick R.L."/>
            <person name="Guiltinan M.J."/>
            <person name="Tyler B.M."/>
            <person name="Meinhardt L.W."/>
            <person name="Bailey B.A."/>
        </authorList>
    </citation>
    <scope>NUCLEOTIDE SEQUENCE [LARGE SCALE GENOMIC DNA]</scope>
    <source>
        <strain evidence="5">zdho120</strain>
    </source>
</reference>
<proteinExistence type="predicted"/>